<sequence length="110" mass="12056">MGSSAAFFTILNPAHNAIAFPNAAYGPSKVVQHWYTKHIAVQEPWLTAFPVDPGFVQTELGNRGARTFAMDKAAITVEESVQGVVNVIDASTKETHGGKLWKWTGEEEPW</sequence>
<organism evidence="1 2">
    <name type="scientific">Stachybotrys chartarum (strain CBS 109288 / IBT 7711)</name>
    <name type="common">Toxic black mold</name>
    <name type="synonym">Stilbospora chartarum</name>
    <dbReference type="NCBI Taxonomy" id="1280523"/>
    <lineage>
        <taxon>Eukaryota</taxon>
        <taxon>Fungi</taxon>
        <taxon>Dikarya</taxon>
        <taxon>Ascomycota</taxon>
        <taxon>Pezizomycotina</taxon>
        <taxon>Sordariomycetes</taxon>
        <taxon>Hypocreomycetidae</taxon>
        <taxon>Hypocreales</taxon>
        <taxon>Stachybotryaceae</taxon>
        <taxon>Stachybotrys</taxon>
    </lineage>
</organism>
<dbReference type="EMBL" id="KL647935">
    <property type="protein sequence ID" value="KEY73079.1"/>
    <property type="molecule type" value="Genomic_DNA"/>
</dbReference>
<protein>
    <submittedName>
        <fullName evidence="1">Uncharacterized protein</fullName>
    </submittedName>
</protein>
<evidence type="ECO:0000313" key="2">
    <source>
        <dbReference type="Proteomes" id="UP000028045"/>
    </source>
</evidence>
<keyword evidence="2" id="KW-1185">Reference proteome</keyword>
<accession>A0A084B6A0</accession>
<reference evidence="1 2" key="1">
    <citation type="journal article" date="2014" name="BMC Genomics">
        <title>Comparative genome sequencing reveals chemotype-specific gene clusters in the toxigenic black mold Stachybotrys.</title>
        <authorList>
            <person name="Semeiks J."/>
            <person name="Borek D."/>
            <person name="Otwinowski Z."/>
            <person name="Grishin N.V."/>
        </authorList>
    </citation>
    <scope>NUCLEOTIDE SEQUENCE [LARGE SCALE GENOMIC DNA]</scope>
    <source>
        <strain evidence="2">CBS 109288 / IBT 7711</strain>
    </source>
</reference>
<dbReference type="AlphaFoldDB" id="A0A084B6A0"/>
<name>A0A084B6A0_STACB</name>
<dbReference type="InterPro" id="IPR036291">
    <property type="entry name" value="NAD(P)-bd_dom_sf"/>
</dbReference>
<gene>
    <name evidence="1" type="ORF">S7711_06151</name>
</gene>
<evidence type="ECO:0000313" key="1">
    <source>
        <dbReference type="EMBL" id="KEY73079.1"/>
    </source>
</evidence>
<dbReference type="Proteomes" id="UP000028045">
    <property type="component" value="Unassembled WGS sequence"/>
</dbReference>
<dbReference type="HOGENOM" id="CLU_010194_9_7_1"/>
<proteinExistence type="predicted"/>
<dbReference type="SUPFAM" id="SSF51735">
    <property type="entry name" value="NAD(P)-binding Rossmann-fold domains"/>
    <property type="match status" value="1"/>
</dbReference>
<dbReference type="Gene3D" id="3.40.50.720">
    <property type="entry name" value="NAD(P)-binding Rossmann-like Domain"/>
    <property type="match status" value="1"/>
</dbReference>
<dbReference type="OrthoDB" id="9876299at2759"/>